<proteinExistence type="predicted"/>
<feature type="compositionally biased region" description="Basic and acidic residues" evidence="1">
    <location>
        <begin position="120"/>
        <end position="130"/>
    </location>
</feature>
<evidence type="ECO:0000256" key="1">
    <source>
        <dbReference type="SAM" id="MobiDB-lite"/>
    </source>
</evidence>
<accession>A0A840PC56</accession>
<reference evidence="2 3" key="1">
    <citation type="submission" date="2020-08" db="EMBL/GenBank/DDBJ databases">
        <title>Genomic Encyclopedia of Type Strains, Phase IV (KMG-IV): sequencing the most valuable type-strain genomes for metagenomic binning, comparative biology and taxonomic classification.</title>
        <authorList>
            <person name="Goeker M."/>
        </authorList>
    </citation>
    <scope>NUCLEOTIDE SEQUENCE [LARGE SCALE GENOMIC DNA]</scope>
    <source>
        <strain evidence="2 3">DSM 45615</strain>
    </source>
</reference>
<protein>
    <recommendedName>
        <fullName evidence="4">Thiamine pyrophosphate enzyme central domain-containing protein</fullName>
    </recommendedName>
</protein>
<feature type="region of interest" description="Disordered" evidence="1">
    <location>
        <begin position="110"/>
        <end position="145"/>
    </location>
</feature>
<keyword evidence="3" id="KW-1185">Reference proteome</keyword>
<dbReference type="RefSeq" id="WP_312925521.1">
    <property type="nucleotide sequence ID" value="NZ_BAABIX010000004.1"/>
</dbReference>
<dbReference type="AlphaFoldDB" id="A0A840PC56"/>
<gene>
    <name evidence="2" type="ORF">HNP84_004744</name>
</gene>
<dbReference type="Proteomes" id="UP000578449">
    <property type="component" value="Unassembled WGS sequence"/>
</dbReference>
<sequence>MPEAAVEEAAGALASGGRCVLLLGGDALRRGPHPPCHPARVHAEMFPARQERGSGVPAVERPAYRADAVAAQLDGAEYLVPAGARPPVAFFAYPGEPGDLRPPGCATVVPTEDGDDVADALERPAERVGAAREPAPGPSAMLTSR</sequence>
<evidence type="ECO:0000313" key="2">
    <source>
        <dbReference type="EMBL" id="MBB5135010.1"/>
    </source>
</evidence>
<comment type="caution">
    <text evidence="2">The sequence shown here is derived from an EMBL/GenBank/DDBJ whole genome shotgun (WGS) entry which is preliminary data.</text>
</comment>
<evidence type="ECO:0008006" key="4">
    <source>
        <dbReference type="Google" id="ProtNLM"/>
    </source>
</evidence>
<evidence type="ECO:0000313" key="3">
    <source>
        <dbReference type="Proteomes" id="UP000578449"/>
    </source>
</evidence>
<dbReference type="EMBL" id="JACHGN010000009">
    <property type="protein sequence ID" value="MBB5135010.1"/>
    <property type="molecule type" value="Genomic_DNA"/>
</dbReference>
<organism evidence="2 3">
    <name type="scientific">Thermocatellispora tengchongensis</name>
    <dbReference type="NCBI Taxonomy" id="1073253"/>
    <lineage>
        <taxon>Bacteria</taxon>
        <taxon>Bacillati</taxon>
        <taxon>Actinomycetota</taxon>
        <taxon>Actinomycetes</taxon>
        <taxon>Streptosporangiales</taxon>
        <taxon>Streptosporangiaceae</taxon>
        <taxon>Thermocatellispora</taxon>
    </lineage>
</organism>
<name>A0A840PC56_9ACTN</name>